<dbReference type="PROSITE" id="PS50983">
    <property type="entry name" value="FE_B12_PBP"/>
    <property type="match status" value="1"/>
</dbReference>
<keyword evidence="2" id="KW-0732">Signal</keyword>
<dbReference type="Proteomes" id="UP000046155">
    <property type="component" value="Unassembled WGS sequence"/>
</dbReference>
<evidence type="ECO:0000313" key="4">
    <source>
        <dbReference type="EMBL" id="CEO88737.1"/>
    </source>
</evidence>
<keyword evidence="5" id="KW-1185">Reference proteome</keyword>
<dbReference type="Pfam" id="PF01497">
    <property type="entry name" value="Peripla_BP_2"/>
    <property type="match status" value="1"/>
</dbReference>
<dbReference type="PANTHER" id="PTHR30535">
    <property type="entry name" value="VITAMIN B12-BINDING PROTEIN"/>
    <property type="match status" value="1"/>
</dbReference>
<evidence type="ECO:0000256" key="2">
    <source>
        <dbReference type="SAM" id="SignalP"/>
    </source>
</evidence>
<proteinExistence type="inferred from homology"/>
<dbReference type="AlphaFoldDB" id="A0A0B7MM52"/>
<accession>A0A0B7MM52</accession>
<feature type="chain" id="PRO_5038398115" evidence="2">
    <location>
        <begin position="23"/>
        <end position="369"/>
    </location>
</feature>
<dbReference type="PROSITE" id="PS51257">
    <property type="entry name" value="PROKAR_LIPOPROTEIN"/>
    <property type="match status" value="1"/>
</dbReference>
<dbReference type="InterPro" id="IPR050902">
    <property type="entry name" value="ABC_Transporter_SBP"/>
</dbReference>
<organism evidence="4 5">
    <name type="scientific">Syntrophaceticus schinkii</name>
    <dbReference type="NCBI Taxonomy" id="499207"/>
    <lineage>
        <taxon>Bacteria</taxon>
        <taxon>Bacillati</taxon>
        <taxon>Bacillota</taxon>
        <taxon>Clostridia</taxon>
        <taxon>Thermoanaerobacterales</taxon>
        <taxon>Thermoanaerobacterales Family III. Incertae Sedis</taxon>
        <taxon>Syntrophaceticus</taxon>
    </lineage>
</organism>
<sequence length="369" mass="41082">MFNKQNKAFLIIALMLSLVLLAGCSQGKTETKTGSVDLKYATKFKIENLADNCKKVTDGKGRELLLVPRGQEAPSEYKDLPVINTPVERVVVLSTTDASLLRPLDELGSIIGTNTEKETWQIDEVKKGLESGKIELVGSGSGPLDYEKILALKPDLVFLSIGGPITDEAFQKLEELKIPMVVDNHWLEDHPLGRMEAVKLLAAFYDKGEKADKVFDNAVKKTEEIAKKVADAKPQPKVLWGLVYQGKVYVPDADSYVAKMIEMAGGDYLFKDKKGEGAITLEEFYARGKDADVFIYDTRTGITSITKITEQGKVLADLKTIKEGNVWTFQPWYWQSLDKTDEMIADLGAIFHPDIFPDTELKQFLKVPN</sequence>
<dbReference type="CDD" id="cd01141">
    <property type="entry name" value="TroA_d"/>
    <property type="match status" value="1"/>
</dbReference>
<dbReference type="SUPFAM" id="SSF53807">
    <property type="entry name" value="Helical backbone' metal receptor"/>
    <property type="match status" value="1"/>
</dbReference>
<comment type="similarity">
    <text evidence="1">Belongs to the bacterial solute-binding protein 8 family.</text>
</comment>
<feature type="signal peptide" evidence="2">
    <location>
        <begin position="1"/>
        <end position="22"/>
    </location>
</feature>
<dbReference type="EMBL" id="CDRZ01000168">
    <property type="protein sequence ID" value="CEO88737.1"/>
    <property type="molecule type" value="Genomic_DNA"/>
</dbReference>
<evidence type="ECO:0000259" key="3">
    <source>
        <dbReference type="PROSITE" id="PS50983"/>
    </source>
</evidence>
<dbReference type="Gene3D" id="3.40.50.1980">
    <property type="entry name" value="Nitrogenase molybdenum iron protein domain"/>
    <property type="match status" value="2"/>
</dbReference>
<name>A0A0B7MM52_9FIRM</name>
<reference evidence="5" key="1">
    <citation type="submission" date="2015-01" db="EMBL/GenBank/DDBJ databases">
        <authorList>
            <person name="Manzoor Shahid"/>
            <person name="Zubair Saima"/>
        </authorList>
    </citation>
    <scope>NUCLEOTIDE SEQUENCE [LARGE SCALE GENOMIC DNA]</scope>
    <source>
        <strain evidence="5">Sp3</strain>
    </source>
</reference>
<dbReference type="PANTHER" id="PTHR30535:SF34">
    <property type="entry name" value="MOLYBDATE-BINDING PROTEIN MOLA"/>
    <property type="match status" value="1"/>
</dbReference>
<dbReference type="OrthoDB" id="9812528at2"/>
<evidence type="ECO:0000256" key="1">
    <source>
        <dbReference type="ARBA" id="ARBA00008814"/>
    </source>
</evidence>
<protein>
    <submittedName>
        <fullName evidence="4">ABC-type transporter, periplasmic subunit</fullName>
    </submittedName>
</protein>
<dbReference type="RefSeq" id="WP_044664829.1">
    <property type="nucleotide sequence ID" value="NZ_CDRZ01000168.1"/>
</dbReference>
<feature type="domain" description="Fe/B12 periplasmic-binding" evidence="3">
    <location>
        <begin position="89"/>
        <end position="355"/>
    </location>
</feature>
<gene>
    <name evidence="4" type="ORF">SSCH_250013</name>
</gene>
<evidence type="ECO:0000313" key="5">
    <source>
        <dbReference type="Proteomes" id="UP000046155"/>
    </source>
</evidence>
<dbReference type="InterPro" id="IPR002491">
    <property type="entry name" value="ABC_transptr_periplasmic_BD"/>
</dbReference>